<evidence type="ECO:0000313" key="6">
    <source>
        <dbReference type="Proteomes" id="UP000069940"/>
    </source>
</evidence>
<name>A0ABM1ZAU3_AEDAL</name>
<dbReference type="SUPFAM" id="SSF56574">
    <property type="entry name" value="Serpins"/>
    <property type="match status" value="1"/>
</dbReference>
<accession>A0ABM1ZAU3</accession>
<evidence type="ECO:0000256" key="3">
    <source>
        <dbReference type="RuleBase" id="RU000411"/>
    </source>
</evidence>
<dbReference type="Gene3D" id="2.30.39.10">
    <property type="entry name" value="Alpha-1-antitrypsin, domain 1"/>
    <property type="match status" value="1"/>
</dbReference>
<dbReference type="PANTHER" id="PTHR11461:SF342">
    <property type="entry name" value="SERINE PROTEASE INHIBITOR 28DC"/>
    <property type="match status" value="1"/>
</dbReference>
<dbReference type="Gene3D" id="3.30.497.10">
    <property type="entry name" value="Antithrombin, subunit I, domain 2"/>
    <property type="match status" value="1"/>
</dbReference>
<dbReference type="EnsemblMetazoa" id="AALFPA23_016714.R24389">
    <property type="protein sequence ID" value="AALFPA23_016714.P24389"/>
    <property type="gene ID" value="AALFPA23_016714"/>
</dbReference>
<evidence type="ECO:0000256" key="2">
    <source>
        <dbReference type="ARBA" id="ARBA00022900"/>
    </source>
</evidence>
<keyword evidence="2" id="KW-0722">Serine protease inhibitor</keyword>
<dbReference type="InterPro" id="IPR023796">
    <property type="entry name" value="Serpin_dom"/>
</dbReference>
<evidence type="ECO:0000313" key="5">
    <source>
        <dbReference type="EnsemblMetazoa" id="AALFPA23_016714.P24389"/>
    </source>
</evidence>
<dbReference type="InterPro" id="IPR036186">
    <property type="entry name" value="Serpin_sf"/>
</dbReference>
<dbReference type="SMART" id="SM00093">
    <property type="entry name" value="SERPIN"/>
    <property type="match status" value="1"/>
</dbReference>
<dbReference type="InterPro" id="IPR000215">
    <property type="entry name" value="Serpin_fam"/>
</dbReference>
<dbReference type="GeneID" id="115260913"/>
<evidence type="ECO:0000256" key="1">
    <source>
        <dbReference type="ARBA" id="ARBA00022690"/>
    </source>
</evidence>
<organism evidence="5 6">
    <name type="scientific">Aedes albopictus</name>
    <name type="common">Asian tiger mosquito</name>
    <name type="synonym">Stegomyia albopicta</name>
    <dbReference type="NCBI Taxonomy" id="7160"/>
    <lineage>
        <taxon>Eukaryota</taxon>
        <taxon>Metazoa</taxon>
        <taxon>Ecdysozoa</taxon>
        <taxon>Arthropoda</taxon>
        <taxon>Hexapoda</taxon>
        <taxon>Insecta</taxon>
        <taxon>Pterygota</taxon>
        <taxon>Neoptera</taxon>
        <taxon>Endopterygota</taxon>
        <taxon>Diptera</taxon>
        <taxon>Nematocera</taxon>
        <taxon>Culicoidea</taxon>
        <taxon>Culicidae</taxon>
        <taxon>Culicinae</taxon>
        <taxon>Aedini</taxon>
        <taxon>Aedes</taxon>
        <taxon>Stegomyia</taxon>
    </lineage>
</organism>
<keyword evidence="6" id="KW-1185">Reference proteome</keyword>
<evidence type="ECO:0000259" key="4">
    <source>
        <dbReference type="SMART" id="SM00093"/>
    </source>
</evidence>
<dbReference type="Proteomes" id="UP000069940">
    <property type="component" value="Unassembled WGS sequence"/>
</dbReference>
<dbReference type="InterPro" id="IPR042185">
    <property type="entry name" value="Serpin_sf_2"/>
</dbReference>
<feature type="domain" description="Serpin" evidence="4">
    <location>
        <begin position="1"/>
        <end position="374"/>
    </location>
</feature>
<dbReference type="Pfam" id="PF00079">
    <property type="entry name" value="Serpin"/>
    <property type="match status" value="3"/>
</dbReference>
<keyword evidence="1" id="KW-0646">Protease inhibitor</keyword>
<dbReference type="PANTHER" id="PTHR11461">
    <property type="entry name" value="SERINE PROTEASE INHIBITOR, SERPIN"/>
    <property type="match status" value="1"/>
</dbReference>
<protein>
    <recommendedName>
        <fullName evidence="4">Serpin domain-containing protein</fullName>
    </recommendedName>
</protein>
<proteinExistence type="inferred from homology"/>
<dbReference type="InterPro" id="IPR042178">
    <property type="entry name" value="Serpin_sf_1"/>
</dbReference>
<dbReference type="RefSeq" id="XP_062703865.1">
    <property type="nucleotide sequence ID" value="XM_062847881.1"/>
</dbReference>
<reference evidence="6" key="1">
    <citation type="journal article" date="2015" name="Proc. Natl. Acad. Sci. U.S.A.">
        <title>Genome sequence of the Asian Tiger mosquito, Aedes albopictus, reveals insights into its biology, genetics, and evolution.</title>
        <authorList>
            <person name="Chen X.G."/>
            <person name="Jiang X."/>
            <person name="Gu J."/>
            <person name="Xu M."/>
            <person name="Wu Y."/>
            <person name="Deng Y."/>
            <person name="Zhang C."/>
            <person name="Bonizzoni M."/>
            <person name="Dermauw W."/>
            <person name="Vontas J."/>
            <person name="Armbruster P."/>
            <person name="Huang X."/>
            <person name="Yang Y."/>
            <person name="Zhang H."/>
            <person name="He W."/>
            <person name="Peng H."/>
            <person name="Liu Y."/>
            <person name="Wu K."/>
            <person name="Chen J."/>
            <person name="Lirakis M."/>
            <person name="Topalis P."/>
            <person name="Van Leeuwen T."/>
            <person name="Hall A.B."/>
            <person name="Jiang X."/>
            <person name="Thorpe C."/>
            <person name="Mueller R.L."/>
            <person name="Sun C."/>
            <person name="Waterhouse R.M."/>
            <person name="Yan G."/>
            <person name="Tu Z.J."/>
            <person name="Fang X."/>
            <person name="James A.A."/>
        </authorList>
    </citation>
    <scope>NUCLEOTIDE SEQUENCE [LARGE SCALE GENOMIC DNA]</scope>
    <source>
        <strain evidence="6">Foshan</strain>
    </source>
</reference>
<comment type="similarity">
    <text evidence="3">Belongs to the serpin family.</text>
</comment>
<reference evidence="5" key="2">
    <citation type="submission" date="2025-05" db="UniProtKB">
        <authorList>
            <consortium name="EnsemblMetazoa"/>
        </authorList>
    </citation>
    <scope>IDENTIFICATION</scope>
    <source>
        <strain evidence="5">Foshan</strain>
    </source>
</reference>
<sequence>MVATDSIHIVSVMRVRPNIRDSVEIKLANGVFAPKGMQFDQKFQLIAERFYGLETHYVDFRTKIQNAIQTINAWVQRLTHGRISQIVAKVNTTSMLVLTNTLFFKATWTKQTCRERTHDGKWRLFPLLLLGDLKTQVLGIPYKEKITLYAFLPDNSTKDKVRLLQTRLNTVTLNDVISKMEMKVAAVQFPKLHVQNSLNLKQTLEQLGATAVFNQAESDLSHIWRNRTAVSVFNYNDAFDILEDTRKNAIIELRHQHGNCVIIEKDVSSRVLCEENELCRFKGGACVCCAALGPGKRYRRGYDGYFNFRLYVNEILHKIDLVVNEKGTESGAVVVPFMDRNFPQVNFKVNGPFLILVRHEKTKLPLYYGAVFDPRF</sequence>